<sequence>MLLIVLLLLLVLPLLLAALVLFLVCPGLPRASLRKPFVGRSYAHRGLFGVQQSPPENSLPAFAAAARNGYGIELDVQFTEDRKLVVFHDDTLDRMTSVPGGVQETPWPVVSALPLAGSGEHAPLFTEVLQTVARANPDTPLIVEIKSRYEYRGRYLVELCRAVLAALKTYPGPYCIESFDPRVVRLIRIMAPGVVRGQLVDSYRNHRIYGTKALPAYLLSHCFGNLLARPDFIAWCPDKRNWAVRLCAALGAMMVMWTAMPDHDIARLERDNDAVIFQWYEAEPKYK</sequence>
<organism evidence="2 3">
    <name type="scientific">Subdoligranulum variabile</name>
    <dbReference type="NCBI Taxonomy" id="214851"/>
    <lineage>
        <taxon>Bacteria</taxon>
        <taxon>Bacillati</taxon>
        <taxon>Bacillota</taxon>
        <taxon>Clostridia</taxon>
        <taxon>Eubacteriales</taxon>
        <taxon>Oscillospiraceae</taxon>
        <taxon>Subdoligranulum</taxon>
    </lineage>
</organism>
<dbReference type="Gene3D" id="3.20.20.190">
    <property type="entry name" value="Phosphatidylinositol (PI) phosphodiesterase"/>
    <property type="match status" value="1"/>
</dbReference>
<feature type="domain" description="GP-PDE" evidence="1">
    <location>
        <begin position="39"/>
        <end position="287"/>
    </location>
</feature>
<proteinExistence type="predicted"/>
<dbReference type="GO" id="GO:0006629">
    <property type="term" value="P:lipid metabolic process"/>
    <property type="evidence" value="ECO:0007669"/>
    <property type="project" value="InterPro"/>
</dbReference>
<dbReference type="Pfam" id="PF03009">
    <property type="entry name" value="GDPD"/>
    <property type="match status" value="1"/>
</dbReference>
<dbReference type="GO" id="GO:0008081">
    <property type="term" value="F:phosphoric diester hydrolase activity"/>
    <property type="evidence" value="ECO:0007669"/>
    <property type="project" value="InterPro"/>
</dbReference>
<name>A0A921IMP6_9FIRM</name>
<comment type="caution">
    <text evidence="2">The sequence shown here is derived from an EMBL/GenBank/DDBJ whole genome shotgun (WGS) entry which is preliminary data.</text>
</comment>
<accession>A0A921IMP6</accession>
<dbReference type="InterPro" id="IPR030395">
    <property type="entry name" value="GP_PDE_dom"/>
</dbReference>
<dbReference type="PANTHER" id="PTHR46211">
    <property type="entry name" value="GLYCEROPHOSPHORYL DIESTER PHOSPHODIESTERASE"/>
    <property type="match status" value="1"/>
</dbReference>
<dbReference type="AlphaFoldDB" id="A0A921IMP6"/>
<reference evidence="2" key="2">
    <citation type="submission" date="2021-09" db="EMBL/GenBank/DDBJ databases">
        <authorList>
            <person name="Gilroy R."/>
        </authorList>
    </citation>
    <scope>NUCLEOTIDE SEQUENCE</scope>
    <source>
        <strain evidence="2">ChiBcec21-2208</strain>
    </source>
</reference>
<dbReference type="Proteomes" id="UP000782880">
    <property type="component" value="Unassembled WGS sequence"/>
</dbReference>
<evidence type="ECO:0000313" key="2">
    <source>
        <dbReference type="EMBL" id="HJG28770.1"/>
    </source>
</evidence>
<protein>
    <submittedName>
        <fullName evidence="2">Glycerophosphodiester phosphodiesterase</fullName>
    </submittedName>
</protein>
<dbReference type="EMBL" id="DYVE01000233">
    <property type="protein sequence ID" value="HJG28770.1"/>
    <property type="molecule type" value="Genomic_DNA"/>
</dbReference>
<evidence type="ECO:0000313" key="3">
    <source>
        <dbReference type="Proteomes" id="UP000782880"/>
    </source>
</evidence>
<evidence type="ECO:0000259" key="1">
    <source>
        <dbReference type="PROSITE" id="PS51704"/>
    </source>
</evidence>
<gene>
    <name evidence="2" type="ORF">K8V20_09045</name>
</gene>
<dbReference type="PANTHER" id="PTHR46211:SF14">
    <property type="entry name" value="GLYCEROPHOSPHODIESTER PHOSPHODIESTERASE"/>
    <property type="match status" value="1"/>
</dbReference>
<dbReference type="CDD" id="cd08585">
    <property type="entry name" value="GDPD_like_3"/>
    <property type="match status" value="1"/>
</dbReference>
<dbReference type="SUPFAM" id="SSF51695">
    <property type="entry name" value="PLC-like phosphodiesterases"/>
    <property type="match status" value="1"/>
</dbReference>
<dbReference type="InterPro" id="IPR017946">
    <property type="entry name" value="PLC-like_Pdiesterase_TIM-brl"/>
</dbReference>
<dbReference type="PROSITE" id="PS51704">
    <property type="entry name" value="GP_PDE"/>
    <property type="match status" value="1"/>
</dbReference>
<reference evidence="2" key="1">
    <citation type="journal article" date="2021" name="PeerJ">
        <title>Extensive microbial diversity within the chicken gut microbiome revealed by metagenomics and culture.</title>
        <authorList>
            <person name="Gilroy R."/>
            <person name="Ravi A."/>
            <person name="Getino M."/>
            <person name="Pursley I."/>
            <person name="Horton D.L."/>
            <person name="Alikhan N.F."/>
            <person name="Baker D."/>
            <person name="Gharbi K."/>
            <person name="Hall N."/>
            <person name="Watson M."/>
            <person name="Adriaenssens E.M."/>
            <person name="Foster-Nyarko E."/>
            <person name="Jarju S."/>
            <person name="Secka A."/>
            <person name="Antonio M."/>
            <person name="Oren A."/>
            <person name="Chaudhuri R.R."/>
            <person name="La Ragione R."/>
            <person name="Hildebrand F."/>
            <person name="Pallen M.J."/>
        </authorList>
    </citation>
    <scope>NUCLEOTIDE SEQUENCE</scope>
    <source>
        <strain evidence="2">ChiBcec21-2208</strain>
    </source>
</reference>